<evidence type="ECO:0000256" key="1">
    <source>
        <dbReference type="SAM" id="Phobius"/>
    </source>
</evidence>
<sequence>MNLKDNFLYKKRKTGSLGKIHITVLVNYKRNSKGTYVPLSIKDIFNIKRLIELTMHTFKDFENSIDVINYKFFDTEPLIEKYVPIKKNEFFDKTVILAPWFLVFFFLVLFLTSFFSFKKLTKKIQGNSFGISDSLQKYFENSDGNIKKNVQNVNFEFKKKNIKNSSIFLKENSKISSLIIQKWIKNK</sequence>
<keyword evidence="1" id="KW-0472">Membrane</keyword>
<evidence type="ECO:0000313" key="2">
    <source>
        <dbReference type="EMBL" id="MBY80397.1"/>
    </source>
</evidence>
<accession>A0A2S2QRL6</accession>
<dbReference type="InterPro" id="IPR043427">
    <property type="entry name" value="YscJ/FliF"/>
</dbReference>
<keyword evidence="1" id="KW-0812">Transmembrane</keyword>
<name>A0A2S2QRL6_9HEMI</name>
<proteinExistence type="predicted"/>
<protein>
    <submittedName>
        <fullName evidence="2">Uncharacterized protein</fullName>
    </submittedName>
</protein>
<gene>
    <name evidence="2" type="ORF">g.167514</name>
</gene>
<dbReference type="EMBL" id="GGMS01011194">
    <property type="protein sequence ID" value="MBY80397.1"/>
    <property type="molecule type" value="Transcribed_RNA"/>
</dbReference>
<keyword evidence="1" id="KW-1133">Transmembrane helix</keyword>
<dbReference type="PANTHER" id="PTHR30046:SF2">
    <property type="entry name" value="YOP PROTEINS TRANSLOCATION LIPOPROTEIN J"/>
    <property type="match status" value="1"/>
</dbReference>
<dbReference type="PANTHER" id="PTHR30046">
    <property type="entry name" value="FLAGELLAR M-RING PROTEIN"/>
    <property type="match status" value="1"/>
</dbReference>
<reference evidence="2" key="1">
    <citation type="submission" date="2018-04" db="EMBL/GenBank/DDBJ databases">
        <title>Transcriptome assembly of Sipha flava.</title>
        <authorList>
            <person name="Scully E.D."/>
            <person name="Geib S.M."/>
            <person name="Palmer N.A."/>
            <person name="Koch K."/>
            <person name="Bradshaw J."/>
            <person name="Heng-Moss T."/>
            <person name="Sarath G."/>
        </authorList>
    </citation>
    <scope>NUCLEOTIDE SEQUENCE</scope>
</reference>
<organism evidence="2">
    <name type="scientific">Sipha flava</name>
    <name type="common">yellow sugarcane aphid</name>
    <dbReference type="NCBI Taxonomy" id="143950"/>
    <lineage>
        <taxon>Eukaryota</taxon>
        <taxon>Metazoa</taxon>
        <taxon>Ecdysozoa</taxon>
        <taxon>Arthropoda</taxon>
        <taxon>Hexapoda</taxon>
        <taxon>Insecta</taxon>
        <taxon>Pterygota</taxon>
        <taxon>Neoptera</taxon>
        <taxon>Paraneoptera</taxon>
        <taxon>Hemiptera</taxon>
        <taxon>Sternorrhyncha</taxon>
        <taxon>Aphidomorpha</taxon>
        <taxon>Aphidoidea</taxon>
        <taxon>Aphididae</taxon>
        <taxon>Sipha</taxon>
    </lineage>
</organism>
<dbReference type="AlphaFoldDB" id="A0A2S2QRL6"/>
<feature type="transmembrane region" description="Helical" evidence="1">
    <location>
        <begin position="96"/>
        <end position="117"/>
    </location>
</feature>